<evidence type="ECO:0000313" key="1">
    <source>
        <dbReference type="EMBL" id="QNE07743.1"/>
    </source>
</evidence>
<dbReference type="Gene3D" id="3.90.1680.10">
    <property type="entry name" value="SOS response associated peptidase-like"/>
    <property type="match status" value="1"/>
</dbReference>
<dbReference type="SUPFAM" id="SSF143081">
    <property type="entry name" value="BB1717-like"/>
    <property type="match status" value="1"/>
</dbReference>
<dbReference type="Pfam" id="PF02586">
    <property type="entry name" value="SRAP"/>
    <property type="match status" value="1"/>
</dbReference>
<proteinExistence type="predicted"/>
<dbReference type="RefSeq" id="WP_185886170.1">
    <property type="nucleotide sequence ID" value="NZ_CP060054.1"/>
</dbReference>
<gene>
    <name evidence="1" type="ORF">H4O24_20180</name>
</gene>
<dbReference type="Proteomes" id="UP000515297">
    <property type="component" value="Plasmid plas2"/>
</dbReference>
<geneLocation type="plasmid" evidence="1 2">
    <name>plas2</name>
</geneLocation>
<organism evidence="1 2">
    <name type="scientific">Croceicoccus marinus</name>
    <dbReference type="NCBI Taxonomy" id="450378"/>
    <lineage>
        <taxon>Bacteria</taxon>
        <taxon>Pseudomonadati</taxon>
        <taxon>Pseudomonadota</taxon>
        <taxon>Alphaproteobacteria</taxon>
        <taxon>Sphingomonadales</taxon>
        <taxon>Erythrobacteraceae</taxon>
        <taxon>Croceicoccus</taxon>
    </lineage>
</organism>
<dbReference type="InterPro" id="IPR036590">
    <property type="entry name" value="SRAP-like"/>
</dbReference>
<sequence>MCNRARFKGEPETLFGATAELFSERPRDNRFNPQELRPKSRNYVIREREGGRRGWDIMTWDVLGGQASWPMTNVRNLKLPQWRKLAEKPEDRCLVPLTEFAEFTPEKHDLKDGKPPLKGEMWFSVTDQPVFAVAGFWQGTKDGGSFAMVTCDPNELVAPIHPKAMITILKPEDCDRWLSGSYQDILELQRPFSAEHMKVRGPIFPTRHKTAA</sequence>
<dbReference type="GO" id="GO:0106300">
    <property type="term" value="P:protein-DNA covalent cross-linking repair"/>
    <property type="evidence" value="ECO:0007669"/>
    <property type="project" value="InterPro"/>
</dbReference>
<dbReference type="AlphaFoldDB" id="A0A7G6W178"/>
<evidence type="ECO:0000313" key="2">
    <source>
        <dbReference type="Proteomes" id="UP000515297"/>
    </source>
</evidence>
<dbReference type="EMBL" id="CP060054">
    <property type="protein sequence ID" value="QNE07743.1"/>
    <property type="molecule type" value="Genomic_DNA"/>
</dbReference>
<dbReference type="GO" id="GO:0003697">
    <property type="term" value="F:single-stranded DNA binding"/>
    <property type="evidence" value="ECO:0007669"/>
    <property type="project" value="InterPro"/>
</dbReference>
<accession>A0A7G6W178</accession>
<name>A0A7G6W178_9SPHN</name>
<protein>
    <submittedName>
        <fullName evidence="1">SOS response-associated peptidase family protein</fullName>
    </submittedName>
</protein>
<dbReference type="InterPro" id="IPR003738">
    <property type="entry name" value="SRAP"/>
</dbReference>
<keyword evidence="1" id="KW-0614">Plasmid</keyword>
<reference evidence="1 2" key="1">
    <citation type="submission" date="2020-08" db="EMBL/GenBank/DDBJ databases">
        <authorList>
            <person name="Liu G."/>
            <person name="Sun C."/>
        </authorList>
    </citation>
    <scope>NUCLEOTIDE SEQUENCE [LARGE SCALE GENOMIC DNA]</scope>
    <source>
        <strain evidence="1 2">OT19</strain>
        <plasmid evidence="1 2">plas2</plasmid>
    </source>
</reference>